<keyword evidence="3" id="KW-0408">Iron</keyword>
<proteinExistence type="inferred from homology"/>
<organism evidence="9 10">
    <name type="scientific">Boothiomyces macroporosus</name>
    <dbReference type="NCBI Taxonomy" id="261099"/>
    <lineage>
        <taxon>Eukaryota</taxon>
        <taxon>Fungi</taxon>
        <taxon>Fungi incertae sedis</taxon>
        <taxon>Chytridiomycota</taxon>
        <taxon>Chytridiomycota incertae sedis</taxon>
        <taxon>Chytridiomycetes</taxon>
        <taxon>Rhizophydiales</taxon>
        <taxon>Terramycetaceae</taxon>
        <taxon>Boothiomyces</taxon>
    </lineage>
</organism>
<protein>
    <recommendedName>
        <fullName evidence="6">Diphthamide biosynthesis protein 3</fullName>
    </recommendedName>
</protein>
<dbReference type="PANTHER" id="PTHR21454">
    <property type="entry name" value="DPH3 HOMOLOG-RELATED"/>
    <property type="match status" value="1"/>
</dbReference>
<keyword evidence="10" id="KW-1185">Reference proteome</keyword>
<evidence type="ECO:0000256" key="1">
    <source>
        <dbReference type="ARBA" id="ARBA00005156"/>
    </source>
</evidence>
<dbReference type="PANTHER" id="PTHR21454:SF31">
    <property type="entry name" value="DIPHTHAMIDE BIOSYNTHESIS PROTEIN 3"/>
    <property type="match status" value="1"/>
</dbReference>
<reference evidence="9" key="1">
    <citation type="submission" date="2020-05" db="EMBL/GenBank/DDBJ databases">
        <title>Phylogenomic resolution of chytrid fungi.</title>
        <authorList>
            <person name="Stajich J.E."/>
            <person name="Amses K."/>
            <person name="Simmons R."/>
            <person name="Seto K."/>
            <person name="Myers J."/>
            <person name="Bonds A."/>
            <person name="Quandt C.A."/>
            <person name="Barry K."/>
            <person name="Liu P."/>
            <person name="Grigoriev I."/>
            <person name="Longcore J.E."/>
            <person name="James T.Y."/>
        </authorList>
    </citation>
    <scope>NUCLEOTIDE SEQUENCE</scope>
    <source>
        <strain evidence="9">PLAUS21</strain>
    </source>
</reference>
<evidence type="ECO:0000313" key="9">
    <source>
        <dbReference type="EMBL" id="KAJ3255306.1"/>
    </source>
</evidence>
<gene>
    <name evidence="9" type="primary">DPH3</name>
    <name evidence="9" type="ORF">HK103_006329</name>
</gene>
<dbReference type="Proteomes" id="UP001210925">
    <property type="component" value="Unassembled WGS sequence"/>
</dbReference>
<dbReference type="InterPro" id="IPR036671">
    <property type="entry name" value="DPH_MB_sf"/>
</dbReference>
<dbReference type="InterPro" id="IPR044248">
    <property type="entry name" value="DPH3/4-like"/>
</dbReference>
<dbReference type="GO" id="GO:0017183">
    <property type="term" value="P:protein histidyl modification to diphthamide"/>
    <property type="evidence" value="ECO:0007669"/>
    <property type="project" value="InterPro"/>
</dbReference>
<evidence type="ECO:0000256" key="4">
    <source>
        <dbReference type="ARBA" id="ARBA00024032"/>
    </source>
</evidence>
<feature type="domain" description="DPH-type MB" evidence="8">
    <location>
        <begin position="4"/>
        <end position="60"/>
    </location>
</feature>
<dbReference type="PROSITE" id="PS51074">
    <property type="entry name" value="DPH_MB"/>
    <property type="match status" value="1"/>
</dbReference>
<dbReference type="Pfam" id="PF05207">
    <property type="entry name" value="Zn_ribbon_CSL"/>
    <property type="match status" value="1"/>
</dbReference>
<comment type="similarity">
    <text evidence="4">Belongs to the DPH3 family.</text>
</comment>
<dbReference type="SUPFAM" id="SSF144217">
    <property type="entry name" value="CSL zinc finger"/>
    <property type="match status" value="1"/>
</dbReference>
<name>A0AAD5UHU0_9FUNG</name>
<dbReference type="EMBL" id="JADGKB010000068">
    <property type="protein sequence ID" value="KAJ3255306.1"/>
    <property type="molecule type" value="Genomic_DNA"/>
</dbReference>
<comment type="catalytic activity">
    <reaction evidence="5">
        <text>[3Fe-4S](1+)-[protein] + Fe(2+)-[Dph3] = [3Fe-4S](0)-[protein] + Fe(3+)-[Dph3]</text>
        <dbReference type="Rhea" id="RHEA:71235"/>
        <dbReference type="Rhea" id="RHEA-COMP:17996"/>
        <dbReference type="Rhea" id="RHEA-COMP:17997"/>
        <dbReference type="Rhea" id="RHEA-COMP:18002"/>
        <dbReference type="Rhea" id="RHEA-COMP:18003"/>
        <dbReference type="ChEBI" id="CHEBI:29033"/>
        <dbReference type="ChEBI" id="CHEBI:29034"/>
        <dbReference type="ChEBI" id="CHEBI:33751"/>
        <dbReference type="ChEBI" id="CHEBI:47402"/>
        <dbReference type="ChEBI" id="CHEBI:83228"/>
    </reaction>
</comment>
<evidence type="ECO:0000256" key="5">
    <source>
        <dbReference type="ARBA" id="ARBA00036267"/>
    </source>
</evidence>
<sequence length="80" mass="9398">MTSFYDEIEIEDFEYNEEEEMFYFPCPCGDKFQISRQDLADEIDVATCPSCSLIIRVIYDVEEFREEGETVDFDQEAVAV</sequence>
<keyword evidence="2" id="KW-0479">Metal-binding</keyword>
<dbReference type="FunFam" id="3.10.660.10:FF:000001">
    <property type="entry name" value="Diphthamide biosynthesis 3"/>
    <property type="match status" value="1"/>
</dbReference>
<evidence type="ECO:0000256" key="3">
    <source>
        <dbReference type="ARBA" id="ARBA00023004"/>
    </source>
</evidence>
<comment type="pathway">
    <text evidence="1">Protein modification; peptidyl-diphthamide biosynthesis.</text>
</comment>
<evidence type="ECO:0000313" key="10">
    <source>
        <dbReference type="Proteomes" id="UP001210925"/>
    </source>
</evidence>
<evidence type="ECO:0000256" key="7">
    <source>
        <dbReference type="ARBA" id="ARBA00048125"/>
    </source>
</evidence>
<dbReference type="InterPro" id="IPR007872">
    <property type="entry name" value="DPH_MB_dom"/>
</dbReference>
<comment type="catalytic activity">
    <reaction evidence="7">
        <text>2 [3Fe-4S](0)-[protein] + 2 Fe(2+)-[Dph3] + NADH = 2 [4Fe-4S](1+)-[protein] + 2 [Dph3] + NAD(+) + H(+)</text>
        <dbReference type="Rhea" id="RHEA:71239"/>
        <dbReference type="Rhea" id="RHEA-COMP:17997"/>
        <dbReference type="Rhea" id="RHEA-COMP:17998"/>
        <dbReference type="Rhea" id="RHEA-COMP:18001"/>
        <dbReference type="Rhea" id="RHEA-COMP:18002"/>
        <dbReference type="ChEBI" id="CHEBI:15378"/>
        <dbReference type="ChEBI" id="CHEBI:29033"/>
        <dbReference type="ChEBI" id="CHEBI:33723"/>
        <dbReference type="ChEBI" id="CHEBI:47402"/>
        <dbReference type="ChEBI" id="CHEBI:57540"/>
        <dbReference type="ChEBI" id="CHEBI:57945"/>
        <dbReference type="ChEBI" id="CHEBI:83228"/>
    </reaction>
</comment>
<comment type="caution">
    <text evidence="9">The sequence shown here is derived from an EMBL/GenBank/DDBJ whole genome shotgun (WGS) entry which is preliminary data.</text>
</comment>
<accession>A0AAD5UHU0</accession>
<dbReference type="GO" id="GO:0046872">
    <property type="term" value="F:metal ion binding"/>
    <property type="evidence" value="ECO:0007669"/>
    <property type="project" value="UniProtKB-KW"/>
</dbReference>
<dbReference type="Gene3D" id="3.10.660.10">
    <property type="entry name" value="DPH Zinc finger"/>
    <property type="match status" value="1"/>
</dbReference>
<evidence type="ECO:0000256" key="6">
    <source>
        <dbReference type="ARBA" id="ARBA00041070"/>
    </source>
</evidence>
<dbReference type="AlphaFoldDB" id="A0AAD5UHU0"/>
<evidence type="ECO:0000259" key="8">
    <source>
        <dbReference type="PROSITE" id="PS51074"/>
    </source>
</evidence>
<evidence type="ECO:0000256" key="2">
    <source>
        <dbReference type="ARBA" id="ARBA00022723"/>
    </source>
</evidence>